<dbReference type="AlphaFoldDB" id="F6DTB7"/>
<proteinExistence type="predicted"/>
<dbReference type="Proteomes" id="UP000009234">
    <property type="component" value="Chromosome"/>
</dbReference>
<dbReference type="EMBL" id="CP002780">
    <property type="protein sequence ID" value="AEG58934.1"/>
    <property type="molecule type" value="Genomic_DNA"/>
</dbReference>
<keyword evidence="1" id="KW-1133">Transmembrane helix</keyword>
<reference evidence="3 4" key="2">
    <citation type="journal article" date="2012" name="Stand. Genomic Sci.">
        <title>Complete genome sequence of the sulfate-reducing firmicute Desulfotomaculum ruminis type strain (DL(T)).</title>
        <authorList>
            <person name="Spring S."/>
            <person name="Visser M."/>
            <person name="Lu M."/>
            <person name="Copeland A."/>
            <person name="Lapidus A."/>
            <person name="Lucas S."/>
            <person name="Cheng J.F."/>
            <person name="Han C."/>
            <person name="Tapia R."/>
            <person name="Goodwin L.A."/>
            <person name="Pitluck S."/>
            <person name="Ivanova N."/>
            <person name="Land M."/>
            <person name="Hauser L."/>
            <person name="Larimer F."/>
            <person name="Rohde M."/>
            <person name="Goker M."/>
            <person name="Detter J.C."/>
            <person name="Kyrpides N.C."/>
            <person name="Woyke T."/>
            <person name="Schaap P.J."/>
            <person name="Plugge C.M."/>
            <person name="Muyzer G."/>
            <person name="Kuever J."/>
            <person name="Pereira I.A."/>
            <person name="Parshina S.N."/>
            <person name="Bernier-Latmani R."/>
            <person name="Stams A.J."/>
            <person name="Klenk H.P."/>
        </authorList>
    </citation>
    <scope>NUCLEOTIDE SEQUENCE [LARGE SCALE GENOMIC DNA]</scope>
    <source>
        <strain evidence="4">ATCC 23193 / DSM 2154 / NCIB 8452 / DL</strain>
    </source>
</reference>
<accession>F6DTB7</accession>
<reference evidence="4" key="1">
    <citation type="submission" date="2011-05" db="EMBL/GenBank/DDBJ databases">
        <title>Complete sequence of Desulfotomaculum ruminis DSM 2154.</title>
        <authorList>
            <person name="Lucas S."/>
            <person name="Copeland A."/>
            <person name="Lapidus A."/>
            <person name="Cheng J.-F."/>
            <person name="Goodwin L."/>
            <person name="Pitluck S."/>
            <person name="Lu M."/>
            <person name="Detter J.C."/>
            <person name="Han C."/>
            <person name="Tapia R."/>
            <person name="Land M."/>
            <person name="Hauser L."/>
            <person name="Kyrpides N."/>
            <person name="Ivanova N."/>
            <person name="Mikhailova N."/>
            <person name="Pagani I."/>
            <person name="Stams A.J.M."/>
            <person name="Plugge C.M."/>
            <person name="Muyzer G."/>
            <person name="Kuever J."/>
            <person name="Parshina S.N."/>
            <person name="Ivanova A.E."/>
            <person name="Nazina T.N."/>
            <person name="Brambilla E."/>
            <person name="Spring S."/>
            <person name="Klenk H.-P."/>
            <person name="Woyke T."/>
        </authorList>
    </citation>
    <scope>NUCLEOTIDE SEQUENCE [LARGE SCALE GENOMIC DNA]</scope>
    <source>
        <strain evidence="4">ATCC 23193 / DSM 2154 / NCIB 8452 / DL</strain>
    </source>
</reference>
<name>F6DTB7_DESRL</name>
<evidence type="ECO:0000256" key="1">
    <source>
        <dbReference type="SAM" id="Phobius"/>
    </source>
</evidence>
<feature type="signal peptide" evidence="2">
    <location>
        <begin position="1"/>
        <end position="23"/>
    </location>
</feature>
<feature type="transmembrane region" description="Helical" evidence="1">
    <location>
        <begin position="33"/>
        <end position="52"/>
    </location>
</feature>
<keyword evidence="4" id="KW-1185">Reference proteome</keyword>
<sequence>MLKWVPVCAVLLAGLITAEPSYAATGFIQGGINLIELLKYVVIIACLCGIIHEMFTKRNILLMLGLLGVTALVFYQVDPVALKSLGHKIMSIVAPGTPTDATPVNPAVPENTP</sequence>
<protein>
    <recommendedName>
        <fullName evidence="5">Conjugal transfer protein TrbC</fullName>
    </recommendedName>
</protein>
<gene>
    <name evidence="3" type="ordered locus">Desru_0649</name>
</gene>
<organism evidence="3 4">
    <name type="scientific">Desulforamulus ruminis (strain ATCC 23193 / DSM 2154 / NCIMB 8452 / DL)</name>
    <name type="common">Desulfotomaculum ruminis</name>
    <dbReference type="NCBI Taxonomy" id="696281"/>
    <lineage>
        <taxon>Bacteria</taxon>
        <taxon>Bacillati</taxon>
        <taxon>Bacillota</taxon>
        <taxon>Clostridia</taxon>
        <taxon>Eubacteriales</taxon>
        <taxon>Peptococcaceae</taxon>
        <taxon>Desulforamulus</taxon>
    </lineage>
</organism>
<evidence type="ECO:0000313" key="3">
    <source>
        <dbReference type="EMBL" id="AEG58934.1"/>
    </source>
</evidence>
<dbReference type="RefSeq" id="WP_013840708.1">
    <property type="nucleotide sequence ID" value="NC_015589.1"/>
</dbReference>
<evidence type="ECO:0008006" key="5">
    <source>
        <dbReference type="Google" id="ProtNLM"/>
    </source>
</evidence>
<evidence type="ECO:0000256" key="2">
    <source>
        <dbReference type="SAM" id="SignalP"/>
    </source>
</evidence>
<dbReference type="HOGENOM" id="CLU_2129435_0_0_9"/>
<dbReference type="KEGG" id="dru:Desru_0649"/>
<feature type="transmembrane region" description="Helical" evidence="1">
    <location>
        <begin position="59"/>
        <end position="77"/>
    </location>
</feature>
<keyword evidence="1" id="KW-0472">Membrane</keyword>
<feature type="chain" id="PRO_5003333436" description="Conjugal transfer protein TrbC" evidence="2">
    <location>
        <begin position="24"/>
        <end position="113"/>
    </location>
</feature>
<evidence type="ECO:0000313" key="4">
    <source>
        <dbReference type="Proteomes" id="UP000009234"/>
    </source>
</evidence>
<keyword evidence="1" id="KW-0812">Transmembrane</keyword>
<dbReference type="STRING" id="696281.Desru_0649"/>
<keyword evidence="2" id="KW-0732">Signal</keyword>